<dbReference type="EMBL" id="JAXAVX010000004">
    <property type="protein sequence ID" value="MDX8151900.1"/>
    <property type="molecule type" value="Genomic_DNA"/>
</dbReference>
<reference evidence="2 3" key="1">
    <citation type="submission" date="2023-11" db="EMBL/GenBank/DDBJ databases">
        <authorList>
            <person name="Xu M."/>
            <person name="Jiang T."/>
        </authorList>
    </citation>
    <scope>NUCLEOTIDE SEQUENCE [LARGE SCALE GENOMIC DNA]</scope>
    <source>
        <strain evidence="2 3">SD</strain>
    </source>
</reference>
<comment type="caution">
    <text evidence="2">The sequence shown here is derived from an EMBL/GenBank/DDBJ whole genome shotgun (WGS) entry which is preliminary data.</text>
</comment>
<evidence type="ECO:0000256" key="1">
    <source>
        <dbReference type="SAM" id="MobiDB-lite"/>
    </source>
</evidence>
<sequence length="64" mass="6403">MSTLPSDPSATSVEELLGTPNVSAVARPELPTEQTELERVTGAPPAVELIAPPGAAGDPLADPA</sequence>
<dbReference type="Proteomes" id="UP001277761">
    <property type="component" value="Unassembled WGS sequence"/>
</dbReference>
<protein>
    <submittedName>
        <fullName evidence="2">Uncharacterized protein</fullName>
    </submittedName>
</protein>
<organism evidence="2 3">
    <name type="scientific">Patulibacter brassicae</name>
    <dbReference type="NCBI Taxonomy" id="1705717"/>
    <lineage>
        <taxon>Bacteria</taxon>
        <taxon>Bacillati</taxon>
        <taxon>Actinomycetota</taxon>
        <taxon>Thermoleophilia</taxon>
        <taxon>Solirubrobacterales</taxon>
        <taxon>Patulibacteraceae</taxon>
        <taxon>Patulibacter</taxon>
    </lineage>
</organism>
<feature type="compositionally biased region" description="Polar residues" evidence="1">
    <location>
        <begin position="1"/>
        <end position="12"/>
    </location>
</feature>
<feature type="compositionally biased region" description="Low complexity" evidence="1">
    <location>
        <begin position="51"/>
        <end position="64"/>
    </location>
</feature>
<accession>A0ABU4VJ87</accession>
<proteinExistence type="predicted"/>
<feature type="region of interest" description="Disordered" evidence="1">
    <location>
        <begin position="1"/>
        <end position="64"/>
    </location>
</feature>
<evidence type="ECO:0000313" key="3">
    <source>
        <dbReference type="Proteomes" id="UP001277761"/>
    </source>
</evidence>
<dbReference type="RefSeq" id="WP_319954055.1">
    <property type="nucleotide sequence ID" value="NZ_JAXAVX010000004.1"/>
</dbReference>
<keyword evidence="3" id="KW-1185">Reference proteome</keyword>
<gene>
    <name evidence="2" type="ORF">SK069_09880</name>
</gene>
<name>A0ABU4VJ87_9ACTN</name>
<evidence type="ECO:0000313" key="2">
    <source>
        <dbReference type="EMBL" id="MDX8151900.1"/>
    </source>
</evidence>